<proteinExistence type="predicted"/>
<reference evidence="2" key="1">
    <citation type="submission" date="2023-07" db="EMBL/GenBank/DDBJ databases">
        <title>Chromosome-level genome assembly of Artemia franciscana.</title>
        <authorList>
            <person name="Jo E."/>
        </authorList>
    </citation>
    <scope>NUCLEOTIDE SEQUENCE</scope>
    <source>
        <tissue evidence="2">Whole body</tissue>
    </source>
</reference>
<dbReference type="Proteomes" id="UP001187531">
    <property type="component" value="Unassembled WGS sequence"/>
</dbReference>
<dbReference type="InterPro" id="IPR024079">
    <property type="entry name" value="MetalloPept_cat_dom_sf"/>
</dbReference>
<organism evidence="2 3">
    <name type="scientific">Artemia franciscana</name>
    <name type="common">Brine shrimp</name>
    <name type="synonym">Artemia sanfranciscana</name>
    <dbReference type="NCBI Taxonomy" id="6661"/>
    <lineage>
        <taxon>Eukaryota</taxon>
        <taxon>Metazoa</taxon>
        <taxon>Ecdysozoa</taxon>
        <taxon>Arthropoda</taxon>
        <taxon>Crustacea</taxon>
        <taxon>Branchiopoda</taxon>
        <taxon>Anostraca</taxon>
        <taxon>Artemiidae</taxon>
        <taxon>Artemia</taxon>
    </lineage>
</organism>
<gene>
    <name evidence="2" type="ORF">QYM36_010798</name>
</gene>
<dbReference type="GO" id="GO:0008237">
    <property type="term" value="F:metallopeptidase activity"/>
    <property type="evidence" value="ECO:0007669"/>
    <property type="project" value="InterPro"/>
</dbReference>
<dbReference type="Gene3D" id="3.40.390.10">
    <property type="entry name" value="Collagenase (Catalytic Domain)"/>
    <property type="match status" value="1"/>
</dbReference>
<dbReference type="Pfam" id="PF13574">
    <property type="entry name" value="Reprolysin_2"/>
    <property type="match status" value="1"/>
</dbReference>
<keyword evidence="1" id="KW-0472">Membrane</keyword>
<keyword evidence="3" id="KW-1185">Reference proteome</keyword>
<comment type="caution">
    <text evidence="2">The sequence shown here is derived from an EMBL/GenBank/DDBJ whole genome shotgun (WGS) entry which is preliminary data.</text>
</comment>
<evidence type="ECO:0000256" key="1">
    <source>
        <dbReference type="SAM" id="Phobius"/>
    </source>
</evidence>
<dbReference type="SUPFAM" id="SSF55486">
    <property type="entry name" value="Metalloproteases ('zincins'), catalytic domain"/>
    <property type="match status" value="1"/>
</dbReference>
<name>A0AA88HWI4_ARTSF</name>
<feature type="transmembrane region" description="Helical" evidence="1">
    <location>
        <begin position="160"/>
        <end position="183"/>
    </location>
</feature>
<keyword evidence="1" id="KW-0812">Transmembrane</keyword>
<protein>
    <submittedName>
        <fullName evidence="2">Uncharacterized protein</fullName>
    </submittedName>
</protein>
<evidence type="ECO:0000313" key="3">
    <source>
        <dbReference type="Proteomes" id="UP001187531"/>
    </source>
</evidence>
<sequence>MCPRDSGKQSICKPCICVRELFDDTQTENWLGIVNASSLCQKEALAVIKLKEMMSIYKNEDETQLLRIYENARTILHFVAHIFGSTHDHNRKEKECHKYVMDSNTSPKDKNYFNLSPCSKREIYDTISKKGGCFTKETHPVNRPDLSVQMEISSKVNLPIGWIVLLIAIFVVVVGFVFIVLVIKRFCRSKDKEADSGNIA</sequence>
<accession>A0AA88HWI4</accession>
<dbReference type="AlphaFoldDB" id="A0AA88HWI4"/>
<dbReference type="EMBL" id="JAVRJZ010000012">
    <property type="protein sequence ID" value="KAK2716358.1"/>
    <property type="molecule type" value="Genomic_DNA"/>
</dbReference>
<evidence type="ECO:0000313" key="2">
    <source>
        <dbReference type="EMBL" id="KAK2716358.1"/>
    </source>
</evidence>
<keyword evidence="1" id="KW-1133">Transmembrane helix</keyword>